<dbReference type="Gene3D" id="3.80.10.10">
    <property type="entry name" value="Ribonuclease Inhibitor"/>
    <property type="match status" value="1"/>
</dbReference>
<evidence type="ECO:0000259" key="1">
    <source>
        <dbReference type="PROSITE" id="PS50181"/>
    </source>
</evidence>
<name>A0A9C6X1L4_FRAOC</name>
<organism evidence="2 3">
    <name type="scientific">Frankliniella occidentalis</name>
    <name type="common">Western flower thrips</name>
    <name type="synonym">Euthrips occidentalis</name>
    <dbReference type="NCBI Taxonomy" id="133901"/>
    <lineage>
        <taxon>Eukaryota</taxon>
        <taxon>Metazoa</taxon>
        <taxon>Ecdysozoa</taxon>
        <taxon>Arthropoda</taxon>
        <taxon>Hexapoda</taxon>
        <taxon>Insecta</taxon>
        <taxon>Pterygota</taxon>
        <taxon>Neoptera</taxon>
        <taxon>Paraneoptera</taxon>
        <taxon>Thysanoptera</taxon>
        <taxon>Terebrantia</taxon>
        <taxon>Thripoidea</taxon>
        <taxon>Thripidae</taxon>
        <taxon>Frankliniella</taxon>
    </lineage>
</organism>
<dbReference type="GeneID" id="127750277"/>
<proteinExistence type="predicted"/>
<dbReference type="InterPro" id="IPR036047">
    <property type="entry name" value="F-box-like_dom_sf"/>
</dbReference>
<sequence>MESTAQPATGASPARELLWSLDDLPEDALLQVLKYLHVEDLLACRLVSRRLGDLALHPAVWRHVRLQAPSCPVMRLAPCLAILTVDNDETPCKHLHSTDCAVRQLNIECRDGVEASEMFQLMKRQEALGRLRRLDLEFDYEINKPYEPFILLKAPASISGLEFLNVTVGSVYANEYPFQQCTVPSSLKEFWCTGEAGLGDFVCCVLATHAATLEKISIEAPMWSPQTARSLGGVRNLHHLTCKLLPGMEALAECGSLRILFLSDSQWPSDRVQGVVQLLRRAHRLVDVSLRNGIEARSPGTIHAFAEMIKALGWSGESCVVKLCIKVGVFYRRTDESDCYLPMRVALLNALPRLPALRKLTLDWESDEILPGITPETAPSLRSLDLALSSCAQAWMLNTATRRLLSLNPSLHVQASHDLTGTIAWLFSHPQDQCPSEEYHAPKEGWMQVPIDESLV</sequence>
<dbReference type="InterPro" id="IPR001810">
    <property type="entry name" value="F-box_dom"/>
</dbReference>
<dbReference type="InterPro" id="IPR032675">
    <property type="entry name" value="LRR_dom_sf"/>
</dbReference>
<keyword evidence="2" id="KW-1185">Reference proteome</keyword>
<accession>A0A9C6X1L4</accession>
<dbReference type="SMART" id="SM00256">
    <property type="entry name" value="FBOX"/>
    <property type="match status" value="1"/>
</dbReference>
<dbReference type="AlphaFoldDB" id="A0A9C6X1L4"/>
<dbReference type="Proteomes" id="UP000504606">
    <property type="component" value="Unplaced"/>
</dbReference>
<evidence type="ECO:0000313" key="2">
    <source>
        <dbReference type="Proteomes" id="UP000504606"/>
    </source>
</evidence>
<gene>
    <name evidence="3" type="primary">LOC127750277</name>
</gene>
<evidence type="ECO:0000313" key="3">
    <source>
        <dbReference type="RefSeq" id="XP_052127441.1"/>
    </source>
</evidence>
<feature type="domain" description="F-box" evidence="1">
    <location>
        <begin position="18"/>
        <end position="64"/>
    </location>
</feature>
<dbReference type="SUPFAM" id="SSF52047">
    <property type="entry name" value="RNI-like"/>
    <property type="match status" value="1"/>
</dbReference>
<dbReference type="Pfam" id="PF12937">
    <property type="entry name" value="F-box-like"/>
    <property type="match status" value="1"/>
</dbReference>
<dbReference type="RefSeq" id="XP_052127441.1">
    <property type="nucleotide sequence ID" value="XM_052271481.1"/>
</dbReference>
<dbReference type="PROSITE" id="PS50181">
    <property type="entry name" value="FBOX"/>
    <property type="match status" value="1"/>
</dbReference>
<reference evidence="3" key="1">
    <citation type="submission" date="2025-08" db="UniProtKB">
        <authorList>
            <consortium name="RefSeq"/>
        </authorList>
    </citation>
    <scope>IDENTIFICATION</scope>
    <source>
        <tissue evidence="3">Whole organism</tissue>
    </source>
</reference>
<dbReference type="SUPFAM" id="SSF81383">
    <property type="entry name" value="F-box domain"/>
    <property type="match status" value="1"/>
</dbReference>
<dbReference type="Gene3D" id="1.20.1280.50">
    <property type="match status" value="1"/>
</dbReference>
<protein>
    <submittedName>
        <fullName evidence="3">Uncharacterized protein LOC127750277 isoform X5</fullName>
    </submittedName>
</protein>